<name>A0A1X7SSL2_AMPQE</name>
<protein>
    <submittedName>
        <fullName evidence="2">Uncharacterized protein</fullName>
    </submittedName>
</protein>
<dbReference type="AlphaFoldDB" id="A0A1X7SSL2"/>
<organism evidence="2">
    <name type="scientific">Amphimedon queenslandica</name>
    <name type="common">Sponge</name>
    <dbReference type="NCBI Taxonomy" id="400682"/>
    <lineage>
        <taxon>Eukaryota</taxon>
        <taxon>Metazoa</taxon>
        <taxon>Porifera</taxon>
        <taxon>Demospongiae</taxon>
        <taxon>Heteroscleromorpha</taxon>
        <taxon>Haplosclerida</taxon>
        <taxon>Niphatidae</taxon>
        <taxon>Amphimedon</taxon>
    </lineage>
</organism>
<proteinExistence type="predicted"/>
<evidence type="ECO:0000313" key="2">
    <source>
        <dbReference type="EnsemblMetazoa" id="Aqu2.1.05063_001"/>
    </source>
</evidence>
<sequence>MTKKISVNNYFLYSIARPDKYGEPLIDLSEAEVQAAQLQGNSEKQKKLDQVLTKIFLNYGVSPGAGSHSQTVRNRLSAKLWRMGKMLSKVGGPKRNKILCEWKTSEWLLMIDSPSLQKENDAAAEKLKEMEIRVREADQEVKKLQSEVRVLKQLNENSVPQSTSSRPGRRISKKWQDYSRQHKIVKKKQISAEVKTALSSCKSAKPLTPTTVHFATEVENECMVLDLSKGKFISHSSTTSINNESSNKSSAVLYVKEKFAISDRAYHEISLLSHDLPRKNGLKKLSETFDHESRVLSCPNGITGVQQSLQDRLHIPAKVRVKLSGDGTNVARSMHIINFTFTVLEEMSHRNSPAGNHTLAILKTSEKYECLAAGLADICREIESCSFIEFNGKPSGNR</sequence>
<dbReference type="InParanoid" id="A0A1X7SSL2"/>
<keyword evidence="1" id="KW-0175">Coiled coil</keyword>
<dbReference type="EnsemblMetazoa" id="Aqu2.1.05063_001">
    <property type="protein sequence ID" value="Aqu2.1.05063_001"/>
    <property type="gene ID" value="Aqu2.1.05063"/>
</dbReference>
<feature type="coiled-coil region" evidence="1">
    <location>
        <begin position="113"/>
        <end position="157"/>
    </location>
</feature>
<reference evidence="2" key="1">
    <citation type="submission" date="2017-05" db="UniProtKB">
        <authorList>
            <consortium name="EnsemblMetazoa"/>
        </authorList>
    </citation>
    <scope>IDENTIFICATION</scope>
</reference>
<evidence type="ECO:0000256" key="1">
    <source>
        <dbReference type="SAM" id="Coils"/>
    </source>
</evidence>
<accession>A0A1X7SSL2</accession>